<dbReference type="RefSeq" id="WP_217333595.1">
    <property type="nucleotide sequence ID" value="NZ_JAHQZT010000002.1"/>
</dbReference>
<comment type="caution">
    <text evidence="8">The sequence shown here is derived from an EMBL/GenBank/DDBJ whole genome shotgun (WGS) entry which is preliminary data.</text>
</comment>
<evidence type="ECO:0000256" key="2">
    <source>
        <dbReference type="ARBA" id="ARBA00022801"/>
    </source>
</evidence>
<evidence type="ECO:0000256" key="3">
    <source>
        <dbReference type="ARBA" id="ARBA00022825"/>
    </source>
</evidence>
<keyword evidence="3" id="KW-0720">Serine protease</keyword>
<sequence length="354" mass="39883">MTAFFAEYGLFLAKLITLIAGLLLLVGGIGALVERRREPREGHIEVKSLNDRLEDMKTDIEAAVVDEALARQHDKLRRKQEKAEAKALKKALKQGKEPEKPRKRVFVLDFDGDMHASDVESLRQEVTAVLTMADKDDEVVLRLESPGGLVHAYGLASSQLERIKSKGIRLTVCVDRVAASGGYMMACIADHVIAAPFALVGSIGVVAQLPNFHRLLQKHDVDYEVLTAGEYKRTLTVFGENTDKGREKFVEELEDTHALFKTFVSEYRPQLNVEKVATGEVWYGRRALDEQLIDAISTSDDYLFELCREHDVFELSYEVKLGLQERLGQLAVNTSDGLLLRWWQRVTNSRLLSR</sequence>
<dbReference type="InterPro" id="IPR002142">
    <property type="entry name" value="Peptidase_S49"/>
</dbReference>
<keyword evidence="5" id="KW-1133">Transmembrane helix</keyword>
<evidence type="ECO:0000256" key="4">
    <source>
        <dbReference type="SAM" id="Coils"/>
    </source>
</evidence>
<dbReference type="PANTHER" id="PTHR42987">
    <property type="entry name" value="PEPTIDASE S49"/>
    <property type="match status" value="1"/>
</dbReference>
<evidence type="ECO:0000313" key="8">
    <source>
        <dbReference type="EMBL" id="MBV0932173.1"/>
    </source>
</evidence>
<dbReference type="PANTHER" id="PTHR42987:SF4">
    <property type="entry name" value="PROTEASE SOHB-RELATED"/>
    <property type="match status" value="1"/>
</dbReference>
<organism evidence="8 9">
    <name type="scientific">Marinobacterium weihaiense</name>
    <dbReference type="NCBI Taxonomy" id="2851016"/>
    <lineage>
        <taxon>Bacteria</taxon>
        <taxon>Pseudomonadati</taxon>
        <taxon>Pseudomonadota</taxon>
        <taxon>Gammaproteobacteria</taxon>
        <taxon>Oceanospirillales</taxon>
        <taxon>Oceanospirillaceae</taxon>
        <taxon>Marinobacterium</taxon>
    </lineage>
</organism>
<dbReference type="InterPro" id="IPR047272">
    <property type="entry name" value="S49_SppA_C"/>
</dbReference>
<evidence type="ECO:0000256" key="1">
    <source>
        <dbReference type="ARBA" id="ARBA00022670"/>
    </source>
</evidence>
<feature type="coiled-coil region" evidence="4">
    <location>
        <begin position="46"/>
        <end position="86"/>
    </location>
</feature>
<evidence type="ECO:0000256" key="5">
    <source>
        <dbReference type="SAM" id="Phobius"/>
    </source>
</evidence>
<keyword evidence="2 8" id="KW-0378">Hydrolase</keyword>
<dbReference type="Pfam" id="PF01343">
    <property type="entry name" value="Peptidase_S49"/>
    <property type="match status" value="1"/>
</dbReference>
<feature type="domain" description="Peptidase S49" evidence="6">
    <location>
        <begin position="164"/>
        <end position="306"/>
    </location>
</feature>
<keyword evidence="4" id="KW-0175">Coiled coil</keyword>
<dbReference type="Proteomes" id="UP000755551">
    <property type="component" value="Unassembled WGS sequence"/>
</dbReference>
<dbReference type="EMBL" id="JAHQZT010000002">
    <property type="protein sequence ID" value="MBV0932173.1"/>
    <property type="molecule type" value="Genomic_DNA"/>
</dbReference>
<dbReference type="EC" id="3.4.21.-" evidence="8"/>
<protein>
    <submittedName>
        <fullName evidence="8">Protease SohB</fullName>
        <ecNumber evidence="8">3.4.21.-</ecNumber>
    </submittedName>
</protein>
<dbReference type="Pfam" id="PF08496">
    <property type="entry name" value="Peptidase_S49_N"/>
    <property type="match status" value="1"/>
</dbReference>
<feature type="domain" description="Peptidase S49 N-terminal proteobacteria" evidence="7">
    <location>
        <begin position="4"/>
        <end position="160"/>
    </location>
</feature>
<evidence type="ECO:0000259" key="7">
    <source>
        <dbReference type="Pfam" id="PF08496"/>
    </source>
</evidence>
<dbReference type="CDD" id="cd07023">
    <property type="entry name" value="S49_Sppa_N_C"/>
    <property type="match status" value="1"/>
</dbReference>
<gene>
    <name evidence="8" type="primary">sohB</name>
    <name evidence="8" type="ORF">KTN04_02315</name>
</gene>
<evidence type="ECO:0000313" key="9">
    <source>
        <dbReference type="Proteomes" id="UP000755551"/>
    </source>
</evidence>
<evidence type="ECO:0000259" key="6">
    <source>
        <dbReference type="Pfam" id="PF01343"/>
    </source>
</evidence>
<dbReference type="GO" id="GO:0008233">
    <property type="term" value="F:peptidase activity"/>
    <property type="evidence" value="ECO:0007669"/>
    <property type="project" value="UniProtKB-KW"/>
</dbReference>
<dbReference type="InterPro" id="IPR013703">
    <property type="entry name" value="Peptidase_S49_N_proteobac"/>
</dbReference>
<keyword evidence="1 8" id="KW-0645">Protease</keyword>
<keyword evidence="5" id="KW-0812">Transmembrane</keyword>
<proteinExistence type="predicted"/>
<keyword evidence="9" id="KW-1185">Reference proteome</keyword>
<accession>A0ABS6M7A8</accession>
<reference evidence="8 9" key="1">
    <citation type="submission" date="2021-06" db="EMBL/GenBank/DDBJ databases">
        <title>Bacterium isolated from marine sediment.</title>
        <authorList>
            <person name="Zhu K.-L."/>
            <person name="Du Z.-J."/>
            <person name="Liang Q.-Y."/>
        </authorList>
    </citation>
    <scope>NUCLEOTIDE SEQUENCE [LARGE SCALE GENOMIC DNA]</scope>
    <source>
        <strain evidence="8 9">A346</strain>
    </source>
</reference>
<keyword evidence="5" id="KW-0472">Membrane</keyword>
<dbReference type="NCBIfam" id="NF008745">
    <property type="entry name" value="PRK11778.1"/>
    <property type="match status" value="1"/>
</dbReference>
<feature type="transmembrane region" description="Helical" evidence="5">
    <location>
        <begin position="12"/>
        <end position="33"/>
    </location>
</feature>
<name>A0ABS6M7A8_9GAMM</name>
<dbReference type="GO" id="GO:0006508">
    <property type="term" value="P:proteolysis"/>
    <property type="evidence" value="ECO:0007669"/>
    <property type="project" value="UniProtKB-KW"/>
</dbReference>